<reference evidence="1" key="1">
    <citation type="submission" date="2018-05" db="EMBL/GenBank/DDBJ databases">
        <authorList>
            <person name="Lanie J.A."/>
            <person name="Ng W.-L."/>
            <person name="Kazmierczak K.M."/>
            <person name="Andrzejewski T.M."/>
            <person name="Davidsen T.M."/>
            <person name="Wayne K.J."/>
            <person name="Tettelin H."/>
            <person name="Glass J.I."/>
            <person name="Rusch D."/>
            <person name="Podicherti R."/>
            <person name="Tsui H.-C.T."/>
            <person name="Winkler M.E."/>
        </authorList>
    </citation>
    <scope>NUCLEOTIDE SEQUENCE</scope>
</reference>
<feature type="non-terminal residue" evidence="1">
    <location>
        <position position="426"/>
    </location>
</feature>
<protein>
    <submittedName>
        <fullName evidence="1">Uncharacterized protein</fullName>
    </submittedName>
</protein>
<proteinExistence type="predicted"/>
<evidence type="ECO:0000313" key="1">
    <source>
        <dbReference type="EMBL" id="SVC19472.1"/>
    </source>
</evidence>
<name>A0A382K7V7_9ZZZZ</name>
<dbReference type="EMBL" id="UINC01078415">
    <property type="protein sequence ID" value="SVC19472.1"/>
    <property type="molecule type" value="Genomic_DNA"/>
</dbReference>
<feature type="non-terminal residue" evidence="1">
    <location>
        <position position="1"/>
    </location>
</feature>
<gene>
    <name evidence="1" type="ORF">METZ01_LOCUS272326</name>
</gene>
<organism evidence="1">
    <name type="scientific">marine metagenome</name>
    <dbReference type="NCBI Taxonomy" id="408172"/>
    <lineage>
        <taxon>unclassified sequences</taxon>
        <taxon>metagenomes</taxon>
        <taxon>ecological metagenomes</taxon>
    </lineage>
</organism>
<sequence length="426" mass="45592">VSIQSTNSNNTTIGITGDDVILTFTPEEPLLTDSIVVTIAGEPTILTQDGDNYIATLTLSGDEPGGILSYTIDFKDRAGNLGIQVISTTDDSYVNHDIIPPEILAVSIFSNNSDTTWAKPGDSVYVKFVANEELDNLNIIISGTSSDYLYDGPVTYSGYHIMDEDDDEGIISFNISYTDLGGETGPDADSTTDESIVRYDRTLPEVFNVRMASNNTMGDSAGIGDIDSVFFTATEAQRNVIVVISDSSLTPVQEGLGFIATRIMNGDDTDGGITFSITLEDSAGNSTGEVTETDDGSGVWFDGTPPLLNPVSFTSTNENDQGLAILGDTLYLDFTSNELLSSLSVFIAGLEADSIENQTRTPYRAWHVLDGSEEEGYIPFQIIFVDLVGNPGDTVVSTTDETSILFDITPPADFEIDTVYVSGGTV</sequence>
<accession>A0A382K7V7</accession>
<dbReference type="AlphaFoldDB" id="A0A382K7V7"/>